<feature type="region of interest" description="Disordered" evidence="2">
    <location>
        <begin position="1"/>
        <end position="22"/>
    </location>
</feature>
<feature type="coiled-coil region" evidence="1">
    <location>
        <begin position="107"/>
        <end position="141"/>
    </location>
</feature>
<keyword evidence="1" id="KW-0175">Coiled coil</keyword>
<dbReference type="AlphaFoldDB" id="A0A6C0J4Q9"/>
<keyword evidence="3" id="KW-0472">Membrane</keyword>
<name>A0A6C0J4Q9_9ZZZZ</name>
<evidence type="ECO:0000256" key="3">
    <source>
        <dbReference type="SAM" id="Phobius"/>
    </source>
</evidence>
<sequence>MKKTLKGTRRIKKSKKGGGIEDKKVDSVINGINAKKGIIDEIIDTKEGLKTKDEGFLSSSKEIFSKMPFFENNNTEEFQGSDKGEYLNENYRTELPYVKEYIPELTKEKIKEKIEKDKEKVRKAEADYKESKKLLKKEKEEKFIEKENDKKIELQKFTANLASKDAYDLRNFLTISAIMSFIATSTKETISKFIDALGEILPLMLKIINSDIIIKHIIPMAIIIGTVLFIMYIMGFKVNIGNTSSGTINNNPNIKIAENKPTYNNSETIYDNIMKIIMSIPGLKNIFANYKDIRSRLTNTLSGVDTLQEYSIDRHSIKTGRNDNIYNIKLAKYFGKTDNDIYSIIAPADLEIKYEDNKDLLTDLNILPKSIQDDILKDKKNIKLKWDLENNKYIMRCNNIIDEDGNKVENLYSDCSKKAQNKNNSYDKERERLEYNNLDSLVPLNI</sequence>
<evidence type="ECO:0000313" key="4">
    <source>
        <dbReference type="EMBL" id="QHT98937.1"/>
    </source>
</evidence>
<organism evidence="4">
    <name type="scientific">viral metagenome</name>
    <dbReference type="NCBI Taxonomy" id="1070528"/>
    <lineage>
        <taxon>unclassified sequences</taxon>
        <taxon>metagenomes</taxon>
        <taxon>organismal metagenomes</taxon>
    </lineage>
</organism>
<reference evidence="4" key="1">
    <citation type="journal article" date="2020" name="Nature">
        <title>Giant virus diversity and host interactions through global metagenomics.</title>
        <authorList>
            <person name="Schulz F."/>
            <person name="Roux S."/>
            <person name="Paez-Espino D."/>
            <person name="Jungbluth S."/>
            <person name="Walsh D.A."/>
            <person name="Denef V.J."/>
            <person name="McMahon K.D."/>
            <person name="Konstantinidis K.T."/>
            <person name="Eloe-Fadrosh E.A."/>
            <person name="Kyrpides N.C."/>
            <person name="Woyke T."/>
        </authorList>
    </citation>
    <scope>NUCLEOTIDE SEQUENCE</scope>
    <source>
        <strain evidence="4">GVMAG-M-3300025695-21</strain>
    </source>
</reference>
<feature type="transmembrane region" description="Helical" evidence="3">
    <location>
        <begin position="212"/>
        <end position="234"/>
    </location>
</feature>
<keyword evidence="3" id="KW-0812">Transmembrane</keyword>
<proteinExistence type="predicted"/>
<accession>A0A6C0J4Q9</accession>
<dbReference type="EMBL" id="MN740298">
    <property type="protein sequence ID" value="QHT98937.1"/>
    <property type="molecule type" value="Genomic_DNA"/>
</dbReference>
<protein>
    <submittedName>
        <fullName evidence="4">Uncharacterized protein</fullName>
    </submittedName>
</protein>
<keyword evidence="3" id="KW-1133">Transmembrane helix</keyword>
<evidence type="ECO:0000256" key="2">
    <source>
        <dbReference type="SAM" id="MobiDB-lite"/>
    </source>
</evidence>
<feature type="compositionally biased region" description="Basic residues" evidence="2">
    <location>
        <begin position="1"/>
        <end position="16"/>
    </location>
</feature>
<evidence type="ECO:0000256" key="1">
    <source>
        <dbReference type="SAM" id="Coils"/>
    </source>
</evidence>